<feature type="compositionally biased region" description="Basic residues" evidence="1">
    <location>
        <begin position="67"/>
        <end position="77"/>
    </location>
</feature>
<feature type="region of interest" description="Disordered" evidence="1">
    <location>
        <begin position="59"/>
        <end position="141"/>
    </location>
</feature>
<dbReference type="OrthoDB" id="122498at2759"/>
<accession>A0A6A4C6M4</accession>
<feature type="compositionally biased region" description="Low complexity" evidence="1">
    <location>
        <begin position="216"/>
        <end position="233"/>
    </location>
</feature>
<comment type="caution">
    <text evidence="4">The sequence shown here is derived from an EMBL/GenBank/DDBJ whole genome shotgun (WGS) entry which is preliminary data.</text>
</comment>
<sequence>MARTSFSLDEKRRVLEHLRTSGRVRETIARFYPQLPAESYDARRRLVLSWRRNAREILAGASTRQGAARRRMRKPKTPKPQPPQPRGLADAQELQDEPSPGRNEHELPQFEPIVLKRGRPKTSATHSMQDDTQNEGRDQNLGNVDEIQDDVQDQDQYQDQDLEGGIQDLIARAVEQSVQPEEVQAQAEDSDVGTGLGSGLGSGADKGDSDGDSEDSTTAATSTAATSTAAAAGQRRPKRSSFSLDEKRRVLEHLATCKNVRETITTFYPDLPPEEFNTRRRTIWRWRTCSEQIVAGCADDKASARKKMRPRGIVCQRGPKPAVGPQDVVDRLLTSVNKSEQRALKRKSRQPALRPAPPPPGPLAERQMDAIVFSALGLPPTTQFRPIQPAPATSTSSATAAASPESASMHPLQRGEVTFAIRRR</sequence>
<feature type="region of interest" description="Disordered" evidence="1">
    <location>
        <begin position="338"/>
        <end position="364"/>
    </location>
</feature>
<feature type="region of interest" description="Disordered" evidence="1">
    <location>
        <begin position="382"/>
        <end position="412"/>
    </location>
</feature>
<gene>
    <name evidence="2" type="ORF">PR001_g25575</name>
    <name evidence="3" type="ORF">PR002_g24839</name>
    <name evidence="4" type="ORF">PR003_g26740</name>
</gene>
<proteinExistence type="predicted"/>
<protein>
    <submittedName>
        <fullName evidence="4">Uncharacterized protein</fullName>
    </submittedName>
</protein>
<dbReference type="EMBL" id="QXFU01003138">
    <property type="protein sequence ID" value="KAE8978020.1"/>
    <property type="molecule type" value="Genomic_DNA"/>
</dbReference>
<evidence type="ECO:0000313" key="3">
    <source>
        <dbReference type="EMBL" id="KAE8978020.1"/>
    </source>
</evidence>
<dbReference type="Proteomes" id="UP000429607">
    <property type="component" value="Unassembled WGS sequence"/>
</dbReference>
<evidence type="ECO:0000256" key="1">
    <source>
        <dbReference type="SAM" id="MobiDB-lite"/>
    </source>
</evidence>
<dbReference type="Proteomes" id="UP000435112">
    <property type="component" value="Unassembled WGS sequence"/>
</dbReference>
<name>A0A6A4C6M4_9STRA</name>
<feature type="compositionally biased region" description="Low complexity" evidence="1">
    <location>
        <begin position="390"/>
        <end position="408"/>
    </location>
</feature>
<evidence type="ECO:0000313" key="6">
    <source>
        <dbReference type="Proteomes" id="UP000434957"/>
    </source>
</evidence>
<dbReference type="EMBL" id="QXFT01003535">
    <property type="protein sequence ID" value="KAE9284882.1"/>
    <property type="molecule type" value="Genomic_DNA"/>
</dbReference>
<evidence type="ECO:0000313" key="5">
    <source>
        <dbReference type="Proteomes" id="UP000429607"/>
    </source>
</evidence>
<dbReference type="EMBL" id="QXFV01003537">
    <property type="protein sequence ID" value="KAE8975880.1"/>
    <property type="molecule type" value="Genomic_DNA"/>
</dbReference>
<keyword evidence="6" id="KW-1185">Reference proteome</keyword>
<organism evidence="4 6">
    <name type="scientific">Phytophthora rubi</name>
    <dbReference type="NCBI Taxonomy" id="129364"/>
    <lineage>
        <taxon>Eukaryota</taxon>
        <taxon>Sar</taxon>
        <taxon>Stramenopiles</taxon>
        <taxon>Oomycota</taxon>
        <taxon>Peronosporomycetes</taxon>
        <taxon>Peronosporales</taxon>
        <taxon>Peronosporaceae</taxon>
        <taxon>Phytophthora</taxon>
    </lineage>
</organism>
<feature type="compositionally biased region" description="Gly residues" evidence="1">
    <location>
        <begin position="194"/>
        <end position="204"/>
    </location>
</feature>
<feature type="compositionally biased region" description="Polar residues" evidence="1">
    <location>
        <begin position="122"/>
        <end position="131"/>
    </location>
</feature>
<evidence type="ECO:0000313" key="2">
    <source>
        <dbReference type="EMBL" id="KAE8975880.1"/>
    </source>
</evidence>
<reference evidence="4 6" key="1">
    <citation type="submission" date="2018-08" db="EMBL/GenBank/DDBJ databases">
        <title>Genomic investigation of the strawberry pathogen Phytophthora fragariae indicates pathogenicity is determined by transcriptional variation in three key races.</title>
        <authorList>
            <person name="Adams T.M."/>
            <person name="Armitage A.D."/>
            <person name="Sobczyk M.K."/>
            <person name="Bates H.J."/>
            <person name="Dunwell J.M."/>
            <person name="Nellist C.F."/>
            <person name="Harrison R.J."/>
        </authorList>
    </citation>
    <scope>NUCLEOTIDE SEQUENCE [LARGE SCALE GENOMIC DNA]</scope>
    <source>
        <strain evidence="2 5">SCRP249</strain>
        <strain evidence="3 7">SCRP324</strain>
        <strain evidence="4 6">SCRP333</strain>
    </source>
</reference>
<dbReference type="AlphaFoldDB" id="A0A6A4C6M4"/>
<evidence type="ECO:0000313" key="7">
    <source>
        <dbReference type="Proteomes" id="UP000435112"/>
    </source>
</evidence>
<feature type="region of interest" description="Disordered" evidence="1">
    <location>
        <begin position="176"/>
        <end position="244"/>
    </location>
</feature>
<evidence type="ECO:0000313" key="4">
    <source>
        <dbReference type="EMBL" id="KAE9284882.1"/>
    </source>
</evidence>
<dbReference type="Proteomes" id="UP000434957">
    <property type="component" value="Unassembled WGS sequence"/>
</dbReference>